<accession>A0ABS5W099</accession>
<reference evidence="8 9" key="1">
    <citation type="submission" date="2021-05" db="EMBL/GenBank/DDBJ databases">
        <title>Croceibacterium sp. LX-88 genome sequence.</title>
        <authorList>
            <person name="Luo X."/>
        </authorList>
    </citation>
    <scope>NUCLEOTIDE SEQUENCE [LARGE SCALE GENOMIC DNA]</scope>
    <source>
        <strain evidence="8 9">LX-88</strain>
    </source>
</reference>
<gene>
    <name evidence="8" type="ORF">KK137_01875</name>
</gene>
<evidence type="ECO:0000313" key="9">
    <source>
        <dbReference type="Proteomes" id="UP000811255"/>
    </source>
</evidence>
<dbReference type="PANTHER" id="PTHR33823">
    <property type="entry name" value="RNA POLYMERASE-BINDING TRANSCRIPTION FACTOR DKSA-RELATED"/>
    <property type="match status" value="1"/>
</dbReference>
<keyword evidence="1" id="KW-0479">Metal-binding</keyword>
<keyword evidence="2" id="KW-0863">Zinc-finger</keyword>
<feature type="region of interest" description="Disordered" evidence="5">
    <location>
        <begin position="31"/>
        <end position="51"/>
    </location>
</feature>
<feature type="zinc finger region" description="dksA C4-type" evidence="4">
    <location>
        <begin position="79"/>
        <end position="103"/>
    </location>
</feature>
<dbReference type="PROSITE" id="PS51128">
    <property type="entry name" value="ZF_DKSA_2"/>
    <property type="match status" value="1"/>
</dbReference>
<sequence>MPDTAAAKANLEAQLAELQGRLDRIETDLAEPLNPDLPEQATEMQDDDSLGGQAELAARQIASIERALERIDEGTYGVCVQCGADIAEGRLEARPEAALCIDCARGQ</sequence>
<dbReference type="EMBL" id="JAHFVK010000001">
    <property type="protein sequence ID" value="MBT2133069.1"/>
    <property type="molecule type" value="Genomic_DNA"/>
</dbReference>
<dbReference type="Pfam" id="PF01258">
    <property type="entry name" value="zf-dskA_traR"/>
    <property type="match status" value="1"/>
</dbReference>
<dbReference type="Gene3D" id="1.20.120.910">
    <property type="entry name" value="DksA, coiled-coil domain"/>
    <property type="match status" value="1"/>
</dbReference>
<dbReference type="InterPro" id="IPR000962">
    <property type="entry name" value="Znf_DskA_TraR"/>
</dbReference>
<evidence type="ECO:0000313" key="8">
    <source>
        <dbReference type="EMBL" id="MBT2133069.1"/>
    </source>
</evidence>
<dbReference type="InterPro" id="IPR048487">
    <property type="entry name" value="DksA-like_N"/>
</dbReference>
<evidence type="ECO:0000259" key="7">
    <source>
        <dbReference type="Pfam" id="PF21173"/>
    </source>
</evidence>
<dbReference type="RefSeq" id="WP_214534357.1">
    <property type="nucleotide sequence ID" value="NZ_JAHFVK010000001.1"/>
</dbReference>
<dbReference type="Pfam" id="PF21173">
    <property type="entry name" value="DksA-like_N"/>
    <property type="match status" value="1"/>
</dbReference>
<feature type="domain" description="DnaK suppressor protein-like N-terminal" evidence="7">
    <location>
        <begin position="9"/>
        <end position="71"/>
    </location>
</feature>
<evidence type="ECO:0000256" key="5">
    <source>
        <dbReference type="SAM" id="MobiDB-lite"/>
    </source>
</evidence>
<dbReference type="Proteomes" id="UP000811255">
    <property type="component" value="Unassembled WGS sequence"/>
</dbReference>
<dbReference type="InterPro" id="IPR037187">
    <property type="entry name" value="DnaK_N"/>
</dbReference>
<evidence type="ECO:0000256" key="2">
    <source>
        <dbReference type="ARBA" id="ARBA00022771"/>
    </source>
</evidence>
<comment type="caution">
    <text evidence="8">The sequence shown here is derived from an EMBL/GenBank/DDBJ whole genome shotgun (WGS) entry which is preliminary data.</text>
</comment>
<evidence type="ECO:0000259" key="6">
    <source>
        <dbReference type="Pfam" id="PF01258"/>
    </source>
</evidence>
<dbReference type="SUPFAM" id="SSF109635">
    <property type="entry name" value="DnaK suppressor protein DksA, alpha-hairpin domain"/>
    <property type="match status" value="1"/>
</dbReference>
<feature type="domain" description="Zinc finger DksA/TraR C4-type" evidence="6">
    <location>
        <begin position="74"/>
        <end position="106"/>
    </location>
</feature>
<proteinExistence type="predicted"/>
<evidence type="ECO:0000256" key="4">
    <source>
        <dbReference type="PROSITE-ProRule" id="PRU00510"/>
    </source>
</evidence>
<name>A0ABS5W099_9SPHN</name>
<dbReference type="SUPFAM" id="SSF57716">
    <property type="entry name" value="Glucocorticoid receptor-like (DNA-binding domain)"/>
    <property type="match status" value="1"/>
</dbReference>
<evidence type="ECO:0000256" key="1">
    <source>
        <dbReference type="ARBA" id="ARBA00022723"/>
    </source>
</evidence>
<keyword evidence="9" id="KW-1185">Reference proteome</keyword>
<keyword evidence="3" id="KW-0862">Zinc</keyword>
<protein>
    <submittedName>
        <fullName evidence="8">TraR/DksA family transcriptional regulator</fullName>
    </submittedName>
</protein>
<evidence type="ECO:0000256" key="3">
    <source>
        <dbReference type="ARBA" id="ARBA00022833"/>
    </source>
</evidence>
<organism evidence="8 9">
    <name type="scientific">Croceibacterium selenioxidans</name>
    <dbReference type="NCBI Taxonomy" id="2838833"/>
    <lineage>
        <taxon>Bacteria</taxon>
        <taxon>Pseudomonadati</taxon>
        <taxon>Pseudomonadota</taxon>
        <taxon>Alphaproteobacteria</taxon>
        <taxon>Sphingomonadales</taxon>
        <taxon>Erythrobacteraceae</taxon>
        <taxon>Croceibacterium</taxon>
    </lineage>
</organism>